<dbReference type="Pfam" id="PF09836">
    <property type="entry name" value="DUF2063"/>
    <property type="match status" value="1"/>
</dbReference>
<reference evidence="3" key="1">
    <citation type="submission" date="2019-07" db="EMBL/GenBank/DDBJ databases">
        <title>Chitinimonas sp. nov., isolated from Ny-Alesund, arctica soil.</title>
        <authorList>
            <person name="Xu Q."/>
            <person name="Peng F."/>
        </authorList>
    </citation>
    <scope>NUCLEOTIDE SEQUENCE [LARGE SCALE GENOMIC DNA]</scope>
    <source>
        <strain evidence="3">R3-44</strain>
    </source>
</reference>
<dbReference type="Proteomes" id="UP000317550">
    <property type="component" value="Chromosome"/>
</dbReference>
<evidence type="ECO:0000313" key="2">
    <source>
        <dbReference type="EMBL" id="QDQ26076.1"/>
    </source>
</evidence>
<accession>A0A516SD52</accession>
<feature type="domain" description="Putative DNA-binding" evidence="1">
    <location>
        <begin position="8"/>
        <end position="98"/>
    </location>
</feature>
<dbReference type="InterPro" id="IPR044922">
    <property type="entry name" value="DUF2063_N_sf"/>
</dbReference>
<sequence length="258" mass="28125">MNTLAVLQIRVADAIRHANDPLTDLVAESAAVPRAVRLGVYVDAYLLRLDEALRSNYPKLHLLLGDDDFLALTRAYLSEHPSRQASIRRFGDRLADFLAAAPRYAELPVLTELARFEWALGSAFDAADAPLIGLAALADLADADWPLLVLGFQPSLAMLALDWNAPAVWRALDAEEAPPAPLREPGGWLIWRQALQPHYRSLAEDEAALLAALLAGQPFGIACESLLAWHTMDDAPARAGALLGRWLGDGWVSRLTRA</sequence>
<dbReference type="Gene3D" id="1.10.150.690">
    <property type="entry name" value="DUF2063"/>
    <property type="match status" value="1"/>
</dbReference>
<organism evidence="2 3">
    <name type="scientific">Chitinimonas arctica</name>
    <dbReference type="NCBI Taxonomy" id="2594795"/>
    <lineage>
        <taxon>Bacteria</taxon>
        <taxon>Pseudomonadati</taxon>
        <taxon>Pseudomonadota</taxon>
        <taxon>Betaproteobacteria</taxon>
        <taxon>Neisseriales</taxon>
        <taxon>Chitinibacteraceae</taxon>
        <taxon>Chitinimonas</taxon>
    </lineage>
</organism>
<proteinExistence type="predicted"/>
<name>A0A516SD52_9NEIS</name>
<evidence type="ECO:0000313" key="3">
    <source>
        <dbReference type="Proteomes" id="UP000317550"/>
    </source>
</evidence>
<dbReference type="AlphaFoldDB" id="A0A516SD52"/>
<dbReference type="EMBL" id="CP041730">
    <property type="protein sequence ID" value="QDQ26076.1"/>
    <property type="molecule type" value="Genomic_DNA"/>
</dbReference>
<protein>
    <submittedName>
        <fullName evidence="2">DUF2063 domain-containing protein</fullName>
    </submittedName>
</protein>
<dbReference type="KEGG" id="cari:FNU76_06770"/>
<dbReference type="OrthoDB" id="343356at2"/>
<dbReference type="RefSeq" id="WP_144277475.1">
    <property type="nucleotide sequence ID" value="NZ_CP041730.1"/>
</dbReference>
<dbReference type="InterPro" id="IPR018640">
    <property type="entry name" value="DUF2063"/>
</dbReference>
<keyword evidence="3" id="KW-1185">Reference proteome</keyword>
<gene>
    <name evidence="2" type="ORF">FNU76_06770</name>
</gene>
<evidence type="ECO:0000259" key="1">
    <source>
        <dbReference type="Pfam" id="PF09836"/>
    </source>
</evidence>